<proteinExistence type="predicted"/>
<dbReference type="EMBL" id="ABSU01000005">
    <property type="protein sequence ID" value="EFE34606.1"/>
    <property type="molecule type" value="Genomic_DNA"/>
</dbReference>
<reference evidence="4" key="1">
    <citation type="journal article" date="2011" name="Genome Biol.">
        <title>Comparative and functional genomics provide insights into the pathogenicity of dermatophytic fungi.</title>
        <authorList>
            <person name="Burmester A."/>
            <person name="Shelest E."/>
            <person name="Gloeckner G."/>
            <person name="Heddergott C."/>
            <person name="Schindler S."/>
            <person name="Staib P."/>
            <person name="Heidel A."/>
            <person name="Felder M."/>
            <person name="Petzold A."/>
            <person name="Szafranski K."/>
            <person name="Feuermann M."/>
            <person name="Pedruzzi I."/>
            <person name="Priebe S."/>
            <person name="Groth M."/>
            <person name="Winkler R."/>
            <person name="Li W."/>
            <person name="Kniemeyer O."/>
            <person name="Schroeckh V."/>
            <person name="Hertweck C."/>
            <person name="Hube B."/>
            <person name="White T.C."/>
            <person name="Platzer M."/>
            <person name="Guthke R."/>
            <person name="Heitman J."/>
            <person name="Woestemeyer J."/>
            <person name="Zipfel P.F."/>
            <person name="Monod M."/>
            <person name="Brakhage A.A."/>
        </authorList>
    </citation>
    <scope>NUCLEOTIDE SEQUENCE [LARGE SCALE GENOMIC DNA]</scope>
    <source>
        <strain evidence="4">ATCC MYA-4681 / CBS 112371</strain>
    </source>
</reference>
<organism evidence="3 4">
    <name type="scientific">Arthroderma benhamiae (strain ATCC MYA-4681 / CBS 112371)</name>
    <name type="common">Trichophyton mentagrophytes</name>
    <dbReference type="NCBI Taxonomy" id="663331"/>
    <lineage>
        <taxon>Eukaryota</taxon>
        <taxon>Fungi</taxon>
        <taxon>Dikarya</taxon>
        <taxon>Ascomycota</taxon>
        <taxon>Pezizomycotina</taxon>
        <taxon>Eurotiomycetes</taxon>
        <taxon>Eurotiomycetidae</taxon>
        <taxon>Onygenales</taxon>
        <taxon>Arthrodermataceae</taxon>
        <taxon>Trichophyton</taxon>
    </lineage>
</organism>
<dbReference type="InterPro" id="IPR049326">
    <property type="entry name" value="Rhodopsin_dom_fungi"/>
</dbReference>
<dbReference type="Pfam" id="PF20684">
    <property type="entry name" value="Fung_rhodopsin"/>
    <property type="match status" value="1"/>
</dbReference>
<dbReference type="RefSeq" id="XP_003015246.1">
    <property type="nucleotide sequence ID" value="XM_003015200.1"/>
</dbReference>
<evidence type="ECO:0000313" key="4">
    <source>
        <dbReference type="Proteomes" id="UP000008866"/>
    </source>
</evidence>
<protein>
    <recommendedName>
        <fullName evidence="2">Rhodopsin domain-containing protein</fullName>
    </recommendedName>
</protein>
<feature type="transmembrane region" description="Helical" evidence="1">
    <location>
        <begin position="16"/>
        <end position="39"/>
    </location>
</feature>
<evidence type="ECO:0000256" key="1">
    <source>
        <dbReference type="SAM" id="Phobius"/>
    </source>
</evidence>
<keyword evidence="1" id="KW-0812">Transmembrane</keyword>
<name>D4AQ62_ARTBC</name>
<accession>D4AQ62</accession>
<evidence type="ECO:0000259" key="2">
    <source>
        <dbReference type="Pfam" id="PF20684"/>
    </source>
</evidence>
<evidence type="ECO:0000313" key="3">
    <source>
        <dbReference type="EMBL" id="EFE34606.1"/>
    </source>
</evidence>
<keyword evidence="1" id="KW-0472">Membrane</keyword>
<feature type="domain" description="Rhodopsin" evidence="2">
    <location>
        <begin position="35"/>
        <end position="95"/>
    </location>
</feature>
<dbReference type="HOGENOM" id="CLU_1937624_0_0_1"/>
<comment type="caution">
    <text evidence="3">The sequence shown here is derived from an EMBL/GenBank/DDBJ whole genome shotgun (WGS) entry which is preliminary data.</text>
</comment>
<keyword evidence="4" id="KW-1185">Reference proteome</keyword>
<dbReference type="Proteomes" id="UP000008866">
    <property type="component" value="Unassembled WGS sequence"/>
</dbReference>
<sequence>MVDLGRPTADVPSRGYQLWVTDVVVVIVAGIFVAIRLVSRYLRSGIQVDDWTILAALVTDMSAAVGYGFGKHDWDITDEQEKKSLKVSIHIIIFFIFFFNSSQNTALANGSGLAVDSGRSSVIQAGDLSG</sequence>
<gene>
    <name evidence="3" type="ORF">ARB_06369</name>
</gene>
<dbReference type="AlphaFoldDB" id="D4AQ62"/>
<dbReference type="GeneID" id="9520970"/>
<dbReference type="KEGG" id="abe:ARB_06369"/>
<keyword evidence="1" id="KW-1133">Transmembrane helix</keyword>